<reference evidence="3 4" key="1">
    <citation type="submission" date="2019-05" db="EMBL/GenBank/DDBJ databases">
        <title>Mikania micrantha, genome provides insights into the molecular mechanism of rapid growth.</title>
        <authorList>
            <person name="Liu B."/>
        </authorList>
    </citation>
    <scope>NUCLEOTIDE SEQUENCE [LARGE SCALE GENOMIC DNA]</scope>
    <source>
        <strain evidence="3">NLD-2019</strain>
        <tissue evidence="3">Leaf</tissue>
    </source>
</reference>
<feature type="transmembrane region" description="Helical" evidence="1">
    <location>
        <begin position="124"/>
        <end position="145"/>
    </location>
</feature>
<dbReference type="Pfam" id="PF13962">
    <property type="entry name" value="PGG"/>
    <property type="match status" value="1"/>
</dbReference>
<feature type="transmembrane region" description="Helical" evidence="1">
    <location>
        <begin position="151"/>
        <end position="176"/>
    </location>
</feature>
<dbReference type="PANTHER" id="PTHR24177">
    <property type="entry name" value="CASKIN"/>
    <property type="match status" value="1"/>
</dbReference>
<name>A0A5N6LTR4_9ASTR</name>
<keyword evidence="4" id="KW-1185">Reference proteome</keyword>
<comment type="caution">
    <text evidence="3">The sequence shown here is derived from an EMBL/GenBank/DDBJ whole genome shotgun (WGS) entry which is preliminary data.</text>
</comment>
<keyword evidence="1" id="KW-1133">Transmembrane helix</keyword>
<dbReference type="EMBL" id="SZYD01000018">
    <property type="protein sequence ID" value="KAD2804953.1"/>
    <property type="molecule type" value="Genomic_DNA"/>
</dbReference>
<sequence>MTHLAADPFQDVEKMMPPSLREAKNKDGQTPYELFAKENENLVSKGLKWMKDCMVVATLIVTVAFAVAFTVPGGYNQDYGPPIFIHKSTFLVFVIADAVSLISSSTSLLMFLGALTSRHGQRDFMYSLPIAALMVTFSASFFVLYHRGLKWVPVFIATFATVPIIVFVVLQCPLILDMFRSMNDSHYLFEPKKRNLHHKTQVVAVVAYI</sequence>
<keyword evidence="1" id="KW-0812">Transmembrane</keyword>
<evidence type="ECO:0000256" key="1">
    <source>
        <dbReference type="SAM" id="Phobius"/>
    </source>
</evidence>
<evidence type="ECO:0000313" key="4">
    <source>
        <dbReference type="Proteomes" id="UP000326396"/>
    </source>
</evidence>
<evidence type="ECO:0000313" key="3">
    <source>
        <dbReference type="EMBL" id="KAD2804953.1"/>
    </source>
</evidence>
<evidence type="ECO:0000259" key="2">
    <source>
        <dbReference type="Pfam" id="PF13962"/>
    </source>
</evidence>
<organism evidence="3 4">
    <name type="scientific">Mikania micrantha</name>
    <name type="common">bitter vine</name>
    <dbReference type="NCBI Taxonomy" id="192012"/>
    <lineage>
        <taxon>Eukaryota</taxon>
        <taxon>Viridiplantae</taxon>
        <taxon>Streptophyta</taxon>
        <taxon>Embryophyta</taxon>
        <taxon>Tracheophyta</taxon>
        <taxon>Spermatophyta</taxon>
        <taxon>Magnoliopsida</taxon>
        <taxon>eudicotyledons</taxon>
        <taxon>Gunneridae</taxon>
        <taxon>Pentapetalae</taxon>
        <taxon>asterids</taxon>
        <taxon>campanulids</taxon>
        <taxon>Asterales</taxon>
        <taxon>Asteraceae</taxon>
        <taxon>Asteroideae</taxon>
        <taxon>Heliantheae alliance</taxon>
        <taxon>Eupatorieae</taxon>
        <taxon>Mikania</taxon>
    </lineage>
</organism>
<dbReference type="Proteomes" id="UP000326396">
    <property type="component" value="Linkage Group LG8"/>
</dbReference>
<feature type="transmembrane region" description="Helical" evidence="1">
    <location>
        <begin position="53"/>
        <end position="71"/>
    </location>
</feature>
<dbReference type="InterPro" id="IPR026961">
    <property type="entry name" value="PGG_dom"/>
</dbReference>
<feature type="domain" description="PGG" evidence="2">
    <location>
        <begin position="50"/>
        <end position="140"/>
    </location>
</feature>
<feature type="transmembrane region" description="Helical" evidence="1">
    <location>
        <begin position="91"/>
        <end position="112"/>
    </location>
</feature>
<dbReference type="PANTHER" id="PTHR24177:SF443">
    <property type="entry name" value="PGG DOMAIN-CONTAINING PROTEIN"/>
    <property type="match status" value="1"/>
</dbReference>
<dbReference type="AlphaFoldDB" id="A0A5N6LTR4"/>
<proteinExistence type="predicted"/>
<gene>
    <name evidence="3" type="ORF">E3N88_38330</name>
</gene>
<dbReference type="GO" id="GO:0016020">
    <property type="term" value="C:membrane"/>
    <property type="evidence" value="ECO:0007669"/>
    <property type="project" value="TreeGrafter"/>
</dbReference>
<protein>
    <recommendedName>
        <fullName evidence="2">PGG domain-containing protein</fullName>
    </recommendedName>
</protein>
<accession>A0A5N6LTR4</accession>
<keyword evidence="1" id="KW-0472">Membrane</keyword>
<dbReference type="OrthoDB" id="1652385at2759"/>